<name>A0A368F3F8_ANCCA</name>
<evidence type="ECO:0000313" key="2">
    <source>
        <dbReference type="Proteomes" id="UP000252519"/>
    </source>
</evidence>
<dbReference type="EMBL" id="JOJR01006682">
    <property type="protein sequence ID" value="RCN26634.1"/>
    <property type="molecule type" value="Genomic_DNA"/>
</dbReference>
<protein>
    <submittedName>
        <fullName evidence="1">Uncharacterized protein</fullName>
    </submittedName>
</protein>
<comment type="caution">
    <text evidence="1">The sequence shown here is derived from an EMBL/GenBank/DDBJ whole genome shotgun (WGS) entry which is preliminary data.</text>
</comment>
<reference evidence="1 2" key="1">
    <citation type="submission" date="2014-10" db="EMBL/GenBank/DDBJ databases">
        <title>Draft genome of the hookworm Ancylostoma caninum.</title>
        <authorList>
            <person name="Mitreva M."/>
        </authorList>
    </citation>
    <scope>NUCLEOTIDE SEQUENCE [LARGE SCALE GENOMIC DNA]</scope>
    <source>
        <strain evidence="1 2">Baltimore</strain>
    </source>
</reference>
<dbReference type="Proteomes" id="UP000252519">
    <property type="component" value="Unassembled WGS sequence"/>
</dbReference>
<organism evidence="1 2">
    <name type="scientific">Ancylostoma caninum</name>
    <name type="common">Dog hookworm</name>
    <dbReference type="NCBI Taxonomy" id="29170"/>
    <lineage>
        <taxon>Eukaryota</taxon>
        <taxon>Metazoa</taxon>
        <taxon>Ecdysozoa</taxon>
        <taxon>Nematoda</taxon>
        <taxon>Chromadorea</taxon>
        <taxon>Rhabditida</taxon>
        <taxon>Rhabditina</taxon>
        <taxon>Rhabditomorpha</taxon>
        <taxon>Strongyloidea</taxon>
        <taxon>Ancylostomatidae</taxon>
        <taxon>Ancylostomatinae</taxon>
        <taxon>Ancylostoma</taxon>
    </lineage>
</organism>
<sequence>MMNANATKVGCSFEKKGRLTSILCLYNRSAFLQLRVDSWLPYDSTWFLQPCSTRPTILPEARSLVMDEVSFTIEQEDFSQKDETSKEIKIFCEIRIGQFSEECLGIV</sequence>
<proteinExistence type="predicted"/>
<accession>A0A368F3F8</accession>
<keyword evidence="2" id="KW-1185">Reference proteome</keyword>
<evidence type="ECO:0000313" key="1">
    <source>
        <dbReference type="EMBL" id="RCN26634.1"/>
    </source>
</evidence>
<gene>
    <name evidence="1" type="ORF">ANCCAN_27639</name>
</gene>
<dbReference type="AlphaFoldDB" id="A0A368F3F8"/>